<feature type="region of interest" description="Disordered" evidence="3">
    <location>
        <begin position="129"/>
        <end position="159"/>
    </location>
</feature>
<dbReference type="GO" id="GO:0003676">
    <property type="term" value="F:nucleic acid binding"/>
    <property type="evidence" value="ECO:0007669"/>
    <property type="project" value="InterPro"/>
</dbReference>
<dbReference type="InterPro" id="IPR051132">
    <property type="entry name" value="3-5_Exonuclease_domain"/>
</dbReference>
<protein>
    <recommendedName>
        <fullName evidence="4">3'-5' exonuclease domain-containing protein</fullName>
    </recommendedName>
</protein>
<reference evidence="6" key="3">
    <citation type="submission" date="2020-12" db="UniProtKB">
        <authorList>
            <consortium name="EnsemblPlants"/>
        </authorList>
    </citation>
    <scope>IDENTIFICATION</scope>
</reference>
<dbReference type="SMART" id="SM00474">
    <property type="entry name" value="35EXOc"/>
    <property type="match status" value="1"/>
</dbReference>
<dbReference type="Gramene" id="Pp3c2_23990V3.1">
    <property type="protein sequence ID" value="Pp3c2_23990V3.1"/>
    <property type="gene ID" value="Pp3c2_23990"/>
</dbReference>
<dbReference type="EMBL" id="ABEU02000002">
    <property type="protein sequence ID" value="PNR60338.1"/>
    <property type="molecule type" value="Genomic_DNA"/>
</dbReference>
<evidence type="ECO:0000256" key="3">
    <source>
        <dbReference type="SAM" id="MobiDB-lite"/>
    </source>
</evidence>
<reference evidence="5 7" key="2">
    <citation type="journal article" date="2018" name="Plant J.">
        <title>The Physcomitrella patens chromosome-scale assembly reveals moss genome structure and evolution.</title>
        <authorList>
            <person name="Lang D."/>
            <person name="Ullrich K.K."/>
            <person name="Murat F."/>
            <person name="Fuchs J."/>
            <person name="Jenkins J."/>
            <person name="Haas F.B."/>
            <person name="Piednoel M."/>
            <person name="Gundlach H."/>
            <person name="Van Bel M."/>
            <person name="Meyberg R."/>
            <person name="Vives C."/>
            <person name="Morata J."/>
            <person name="Symeonidi A."/>
            <person name="Hiss M."/>
            <person name="Muchero W."/>
            <person name="Kamisugi Y."/>
            <person name="Saleh O."/>
            <person name="Blanc G."/>
            <person name="Decker E.L."/>
            <person name="van Gessel N."/>
            <person name="Grimwood J."/>
            <person name="Hayes R.D."/>
            <person name="Graham S.W."/>
            <person name="Gunter L.E."/>
            <person name="McDaniel S.F."/>
            <person name="Hoernstein S.N.W."/>
            <person name="Larsson A."/>
            <person name="Li F.W."/>
            <person name="Perroud P.F."/>
            <person name="Phillips J."/>
            <person name="Ranjan P."/>
            <person name="Rokshar D.S."/>
            <person name="Rothfels C.J."/>
            <person name="Schneider L."/>
            <person name="Shu S."/>
            <person name="Stevenson D.W."/>
            <person name="Thummler F."/>
            <person name="Tillich M."/>
            <person name="Villarreal Aguilar J.C."/>
            <person name="Widiez T."/>
            <person name="Wong G.K."/>
            <person name="Wymore A."/>
            <person name="Zhang Y."/>
            <person name="Zimmer A.D."/>
            <person name="Quatrano R.S."/>
            <person name="Mayer K.F.X."/>
            <person name="Goodstein D."/>
            <person name="Casacuberta J.M."/>
            <person name="Vandepoele K."/>
            <person name="Reski R."/>
            <person name="Cuming A.C."/>
            <person name="Tuskan G.A."/>
            <person name="Maumus F."/>
            <person name="Salse J."/>
            <person name="Schmutz J."/>
            <person name="Rensing S.A."/>
        </authorList>
    </citation>
    <scope>NUCLEOTIDE SEQUENCE [LARGE SCALE GENOMIC DNA]</scope>
    <source>
        <strain evidence="6 7">cv. Gransden 2004</strain>
    </source>
</reference>
<accession>A0A2K1L2S9</accession>
<feature type="compositionally biased region" description="Basic residues" evidence="3">
    <location>
        <begin position="53"/>
        <end position="63"/>
    </location>
</feature>
<dbReference type="Pfam" id="PF01612">
    <property type="entry name" value="DNA_pol_A_exo1"/>
    <property type="match status" value="1"/>
</dbReference>
<evidence type="ECO:0000256" key="1">
    <source>
        <dbReference type="ARBA" id="ARBA00022722"/>
    </source>
</evidence>
<organism evidence="5">
    <name type="scientific">Physcomitrium patens</name>
    <name type="common">Spreading-leaved earth moss</name>
    <name type="synonym">Physcomitrella patens</name>
    <dbReference type="NCBI Taxonomy" id="3218"/>
    <lineage>
        <taxon>Eukaryota</taxon>
        <taxon>Viridiplantae</taxon>
        <taxon>Streptophyta</taxon>
        <taxon>Embryophyta</taxon>
        <taxon>Bryophyta</taxon>
        <taxon>Bryophytina</taxon>
        <taxon>Bryopsida</taxon>
        <taxon>Funariidae</taxon>
        <taxon>Funariales</taxon>
        <taxon>Funariaceae</taxon>
        <taxon>Physcomitrium</taxon>
    </lineage>
</organism>
<evidence type="ECO:0000313" key="6">
    <source>
        <dbReference type="EnsemblPlants" id="Pp3c2_23990V3.1"/>
    </source>
</evidence>
<dbReference type="GO" id="GO:0008408">
    <property type="term" value="F:3'-5' exonuclease activity"/>
    <property type="evidence" value="ECO:0000318"/>
    <property type="project" value="GO_Central"/>
</dbReference>
<dbReference type="SUPFAM" id="SSF53098">
    <property type="entry name" value="Ribonuclease H-like"/>
    <property type="match status" value="1"/>
</dbReference>
<feature type="domain" description="3'-5' exonuclease" evidence="4">
    <location>
        <begin position="209"/>
        <end position="388"/>
    </location>
</feature>
<evidence type="ECO:0000313" key="5">
    <source>
        <dbReference type="EMBL" id="PNR60338.1"/>
    </source>
</evidence>
<feature type="compositionally biased region" description="Basic and acidic residues" evidence="3">
    <location>
        <begin position="71"/>
        <end position="88"/>
    </location>
</feature>
<dbReference type="RefSeq" id="XP_024368071.1">
    <property type="nucleotide sequence ID" value="XM_024512303.2"/>
</dbReference>
<reference evidence="5 7" key="1">
    <citation type="journal article" date="2008" name="Science">
        <title>The Physcomitrella genome reveals evolutionary insights into the conquest of land by plants.</title>
        <authorList>
            <person name="Rensing S."/>
            <person name="Lang D."/>
            <person name="Zimmer A."/>
            <person name="Terry A."/>
            <person name="Salamov A."/>
            <person name="Shapiro H."/>
            <person name="Nishiyama T."/>
            <person name="Perroud P.-F."/>
            <person name="Lindquist E."/>
            <person name="Kamisugi Y."/>
            <person name="Tanahashi T."/>
            <person name="Sakakibara K."/>
            <person name="Fujita T."/>
            <person name="Oishi K."/>
            <person name="Shin-I T."/>
            <person name="Kuroki Y."/>
            <person name="Toyoda A."/>
            <person name="Suzuki Y."/>
            <person name="Hashimoto A."/>
            <person name="Yamaguchi K."/>
            <person name="Sugano A."/>
            <person name="Kohara Y."/>
            <person name="Fujiyama A."/>
            <person name="Anterola A."/>
            <person name="Aoki S."/>
            <person name="Ashton N."/>
            <person name="Barbazuk W.B."/>
            <person name="Barker E."/>
            <person name="Bennetzen J."/>
            <person name="Bezanilla M."/>
            <person name="Blankenship R."/>
            <person name="Cho S.H."/>
            <person name="Dutcher S."/>
            <person name="Estelle M."/>
            <person name="Fawcett J.A."/>
            <person name="Gundlach H."/>
            <person name="Hanada K."/>
            <person name="Heyl A."/>
            <person name="Hicks K.A."/>
            <person name="Hugh J."/>
            <person name="Lohr M."/>
            <person name="Mayer K."/>
            <person name="Melkozernov A."/>
            <person name="Murata T."/>
            <person name="Nelson D."/>
            <person name="Pils B."/>
            <person name="Prigge M."/>
            <person name="Reiss B."/>
            <person name="Renner T."/>
            <person name="Rombauts S."/>
            <person name="Rushton P."/>
            <person name="Sanderfoot A."/>
            <person name="Schween G."/>
            <person name="Shiu S.-H."/>
            <person name="Stueber K."/>
            <person name="Theodoulou F.L."/>
            <person name="Tu H."/>
            <person name="Van de Peer Y."/>
            <person name="Verrier P.J."/>
            <person name="Waters E."/>
            <person name="Wood A."/>
            <person name="Yang L."/>
            <person name="Cove D."/>
            <person name="Cuming A."/>
            <person name="Hasebe M."/>
            <person name="Lucas S."/>
            <person name="Mishler D.B."/>
            <person name="Reski R."/>
            <person name="Grigoriev I."/>
            <person name="Quatrano R.S."/>
            <person name="Boore J.L."/>
        </authorList>
    </citation>
    <scope>NUCLEOTIDE SEQUENCE [LARGE SCALE GENOMIC DNA]</scope>
    <source>
        <strain evidence="6 7">cv. Gransden 2004</strain>
    </source>
</reference>
<keyword evidence="7" id="KW-1185">Reference proteome</keyword>
<dbReference type="PANTHER" id="PTHR13620:SF121">
    <property type="entry name" value="EMB|CAB82946.1-RELATED"/>
    <property type="match status" value="1"/>
</dbReference>
<keyword evidence="2" id="KW-0378">Hydrolase</keyword>
<dbReference type="OrthoDB" id="1920326at2759"/>
<proteinExistence type="predicted"/>
<evidence type="ECO:0000259" key="4">
    <source>
        <dbReference type="SMART" id="SM00474"/>
    </source>
</evidence>
<dbReference type="CDD" id="cd06141">
    <property type="entry name" value="WRN_exo"/>
    <property type="match status" value="1"/>
</dbReference>
<dbReference type="Gene3D" id="3.30.420.10">
    <property type="entry name" value="Ribonuclease H-like superfamily/Ribonuclease H"/>
    <property type="match status" value="1"/>
</dbReference>
<keyword evidence="1" id="KW-0540">Nuclease</keyword>
<dbReference type="GeneID" id="112278681"/>
<dbReference type="InterPro" id="IPR036397">
    <property type="entry name" value="RNaseH_sf"/>
</dbReference>
<dbReference type="EnsemblPlants" id="Pp3c2_23990V3.1">
    <property type="protein sequence ID" value="Pp3c2_23990V3.1"/>
    <property type="gene ID" value="Pp3c2_23990"/>
</dbReference>
<dbReference type="STRING" id="3218.A0A2K1L2S9"/>
<dbReference type="PaxDb" id="3218-PP1S135_47V6.1"/>
<dbReference type="Gramene" id="Pp3c2_23990V3.2">
    <property type="protein sequence ID" value="Pp3c2_23990V3.2"/>
    <property type="gene ID" value="Pp3c2_23990"/>
</dbReference>
<dbReference type="GO" id="GO:0005634">
    <property type="term" value="C:nucleus"/>
    <property type="evidence" value="ECO:0000318"/>
    <property type="project" value="GO_Central"/>
</dbReference>
<dbReference type="PANTHER" id="PTHR13620">
    <property type="entry name" value="3-5 EXONUCLEASE"/>
    <property type="match status" value="1"/>
</dbReference>
<dbReference type="GO" id="GO:0006139">
    <property type="term" value="P:nucleobase-containing compound metabolic process"/>
    <property type="evidence" value="ECO:0007669"/>
    <property type="project" value="InterPro"/>
</dbReference>
<dbReference type="InterPro" id="IPR012337">
    <property type="entry name" value="RNaseH-like_sf"/>
</dbReference>
<sequence>MPGALKAREADSGRAMEFSSLVAGKCAAAASSNASGQIEVDALNSSGNDGTLFKKKKRKKRRNVNPSSVEDGSHLNKPLDRMVRHDMDTPSNCTSLSKRNASCVTELKQARELPTGNCLEPIDAVKVSGNLKPNKKKRKRHEDHPVNEAASSSVAKTEETTVKAHERVWQYVCNRAVVVNSGSVPDSVVPSKPGYGRNTVVTEIHVAGKKIVVTNTKEGAVAQAWLKRQIGKVFGLDAEWRPSFRKGVEHKIALLQICGEDDCLIVQMLYLDSIPTELVNFLKDPSIKFPGVGIKGDALKLKRDWGLECNGAIDLTTLAASVLGRPELKAAGLKSLAKVVMDYDMAKPKRVTMSNWAKPILDKVQVEYASLDAWVSYAIHQKLFQPALETGLGF</sequence>
<evidence type="ECO:0000313" key="7">
    <source>
        <dbReference type="Proteomes" id="UP000006727"/>
    </source>
</evidence>
<evidence type="ECO:0000256" key="2">
    <source>
        <dbReference type="ARBA" id="ARBA00022801"/>
    </source>
</evidence>
<dbReference type="EnsemblPlants" id="Pp3c2_23990V3.2">
    <property type="protein sequence ID" value="Pp3c2_23990V3.2"/>
    <property type="gene ID" value="Pp3c2_23990"/>
</dbReference>
<dbReference type="AlphaFoldDB" id="A0A2K1L2S9"/>
<name>A0A2K1L2S9_PHYPA</name>
<dbReference type="InterPro" id="IPR002562">
    <property type="entry name" value="3'-5'_exonuclease_dom"/>
</dbReference>
<dbReference type="Proteomes" id="UP000006727">
    <property type="component" value="Chromosome 2"/>
</dbReference>
<feature type="region of interest" description="Disordered" evidence="3">
    <location>
        <begin position="44"/>
        <end position="93"/>
    </location>
</feature>
<dbReference type="GO" id="GO:0005737">
    <property type="term" value="C:cytoplasm"/>
    <property type="evidence" value="ECO:0000318"/>
    <property type="project" value="GO_Central"/>
</dbReference>
<gene>
    <name evidence="6" type="primary">LOC112278681</name>
    <name evidence="5" type="ORF">PHYPA_003131</name>
</gene>